<evidence type="ECO:0000313" key="2">
    <source>
        <dbReference type="EMBL" id="PNT42671.1"/>
    </source>
</evidence>
<dbReference type="AlphaFoldDB" id="A0A2K2AYR5"/>
<keyword evidence="1" id="KW-1133">Transmembrane helix</keyword>
<dbReference type="EMBL" id="CM009293">
    <property type="protein sequence ID" value="PNT42671.1"/>
    <property type="molecule type" value="Genomic_DNA"/>
</dbReference>
<keyword evidence="1" id="KW-0472">Membrane</keyword>
<protein>
    <submittedName>
        <fullName evidence="2">Uncharacterized protein</fullName>
    </submittedName>
</protein>
<name>A0A2K2AYR5_POPTR</name>
<keyword evidence="3" id="KW-1185">Reference proteome</keyword>
<keyword evidence="1" id="KW-0812">Transmembrane</keyword>
<sequence length="73" mass="8683">MFIVIKIFPIHILYLSSAAEQFFLWIYWAAFGCRKFLKISIFGHEKLFPALLLIQENNLIFLDLFATRDIMIK</sequence>
<gene>
    <name evidence="2" type="ORF">POPTR_004G226000</name>
</gene>
<dbReference type="PROSITE" id="PS51257">
    <property type="entry name" value="PROKAR_LIPOPROTEIN"/>
    <property type="match status" value="1"/>
</dbReference>
<dbReference type="InParanoid" id="A0A2K2AYR5"/>
<feature type="transmembrane region" description="Helical" evidence="1">
    <location>
        <begin position="12"/>
        <end position="31"/>
    </location>
</feature>
<organism evidence="2 3">
    <name type="scientific">Populus trichocarpa</name>
    <name type="common">Western balsam poplar</name>
    <name type="synonym">Populus balsamifera subsp. trichocarpa</name>
    <dbReference type="NCBI Taxonomy" id="3694"/>
    <lineage>
        <taxon>Eukaryota</taxon>
        <taxon>Viridiplantae</taxon>
        <taxon>Streptophyta</taxon>
        <taxon>Embryophyta</taxon>
        <taxon>Tracheophyta</taxon>
        <taxon>Spermatophyta</taxon>
        <taxon>Magnoliopsida</taxon>
        <taxon>eudicotyledons</taxon>
        <taxon>Gunneridae</taxon>
        <taxon>Pentapetalae</taxon>
        <taxon>rosids</taxon>
        <taxon>fabids</taxon>
        <taxon>Malpighiales</taxon>
        <taxon>Salicaceae</taxon>
        <taxon>Saliceae</taxon>
        <taxon>Populus</taxon>
    </lineage>
</organism>
<evidence type="ECO:0000256" key="1">
    <source>
        <dbReference type="SAM" id="Phobius"/>
    </source>
</evidence>
<accession>A0A2K2AYR5</accession>
<proteinExistence type="predicted"/>
<reference evidence="2 3" key="1">
    <citation type="journal article" date="2006" name="Science">
        <title>The genome of black cottonwood, Populus trichocarpa (Torr. &amp; Gray).</title>
        <authorList>
            <person name="Tuskan G.A."/>
            <person name="Difazio S."/>
            <person name="Jansson S."/>
            <person name="Bohlmann J."/>
            <person name="Grigoriev I."/>
            <person name="Hellsten U."/>
            <person name="Putnam N."/>
            <person name="Ralph S."/>
            <person name="Rombauts S."/>
            <person name="Salamov A."/>
            <person name="Schein J."/>
            <person name="Sterck L."/>
            <person name="Aerts A."/>
            <person name="Bhalerao R.R."/>
            <person name="Bhalerao R.P."/>
            <person name="Blaudez D."/>
            <person name="Boerjan W."/>
            <person name="Brun A."/>
            <person name="Brunner A."/>
            <person name="Busov V."/>
            <person name="Campbell M."/>
            <person name="Carlson J."/>
            <person name="Chalot M."/>
            <person name="Chapman J."/>
            <person name="Chen G.L."/>
            <person name="Cooper D."/>
            <person name="Coutinho P.M."/>
            <person name="Couturier J."/>
            <person name="Covert S."/>
            <person name="Cronk Q."/>
            <person name="Cunningham R."/>
            <person name="Davis J."/>
            <person name="Degroeve S."/>
            <person name="Dejardin A."/>
            <person name="Depamphilis C."/>
            <person name="Detter J."/>
            <person name="Dirks B."/>
            <person name="Dubchak I."/>
            <person name="Duplessis S."/>
            <person name="Ehlting J."/>
            <person name="Ellis B."/>
            <person name="Gendler K."/>
            <person name="Goodstein D."/>
            <person name="Gribskov M."/>
            <person name="Grimwood J."/>
            <person name="Groover A."/>
            <person name="Gunter L."/>
            <person name="Hamberger B."/>
            <person name="Heinze B."/>
            <person name="Helariutta Y."/>
            <person name="Henrissat B."/>
            <person name="Holligan D."/>
            <person name="Holt R."/>
            <person name="Huang W."/>
            <person name="Islam-Faridi N."/>
            <person name="Jones S."/>
            <person name="Jones-Rhoades M."/>
            <person name="Jorgensen R."/>
            <person name="Joshi C."/>
            <person name="Kangasjarvi J."/>
            <person name="Karlsson J."/>
            <person name="Kelleher C."/>
            <person name="Kirkpatrick R."/>
            <person name="Kirst M."/>
            <person name="Kohler A."/>
            <person name="Kalluri U."/>
            <person name="Larimer F."/>
            <person name="Leebens-Mack J."/>
            <person name="Leple J.C."/>
            <person name="Locascio P."/>
            <person name="Lou Y."/>
            <person name="Lucas S."/>
            <person name="Martin F."/>
            <person name="Montanini B."/>
            <person name="Napoli C."/>
            <person name="Nelson D.R."/>
            <person name="Nelson C."/>
            <person name="Nieminen K."/>
            <person name="Nilsson O."/>
            <person name="Pereda V."/>
            <person name="Peter G."/>
            <person name="Philippe R."/>
            <person name="Pilate G."/>
            <person name="Poliakov A."/>
            <person name="Razumovskaya J."/>
            <person name="Richardson P."/>
            <person name="Rinaldi C."/>
            <person name="Ritland K."/>
            <person name="Rouze P."/>
            <person name="Ryaboy D."/>
            <person name="Schmutz J."/>
            <person name="Schrader J."/>
            <person name="Segerman B."/>
            <person name="Shin H."/>
            <person name="Siddiqui A."/>
            <person name="Sterky F."/>
            <person name="Terry A."/>
            <person name="Tsai C.J."/>
            <person name="Uberbacher E."/>
            <person name="Unneberg P."/>
            <person name="Vahala J."/>
            <person name="Wall K."/>
            <person name="Wessler S."/>
            <person name="Yang G."/>
            <person name="Yin T."/>
            <person name="Douglas C."/>
            <person name="Marra M."/>
            <person name="Sandberg G."/>
            <person name="Van de Peer Y."/>
            <person name="Rokhsar D."/>
        </authorList>
    </citation>
    <scope>NUCLEOTIDE SEQUENCE [LARGE SCALE GENOMIC DNA]</scope>
    <source>
        <strain evidence="3">cv. Nisqually</strain>
    </source>
</reference>
<dbReference type="Proteomes" id="UP000006729">
    <property type="component" value="Chromosome 4"/>
</dbReference>
<evidence type="ECO:0000313" key="3">
    <source>
        <dbReference type="Proteomes" id="UP000006729"/>
    </source>
</evidence>